<evidence type="ECO:0000313" key="1">
    <source>
        <dbReference type="EMBL" id="GFT62573.1"/>
    </source>
</evidence>
<comment type="caution">
    <text evidence="1">The sequence shown here is derived from an EMBL/GenBank/DDBJ whole genome shotgun (WGS) entry which is preliminary data.</text>
</comment>
<dbReference type="EMBL" id="BMAW01019290">
    <property type="protein sequence ID" value="GFT62573.1"/>
    <property type="molecule type" value="Genomic_DNA"/>
</dbReference>
<organism evidence="1 2">
    <name type="scientific">Nephila pilipes</name>
    <name type="common">Giant wood spider</name>
    <name type="synonym">Nephila maculata</name>
    <dbReference type="NCBI Taxonomy" id="299642"/>
    <lineage>
        <taxon>Eukaryota</taxon>
        <taxon>Metazoa</taxon>
        <taxon>Ecdysozoa</taxon>
        <taxon>Arthropoda</taxon>
        <taxon>Chelicerata</taxon>
        <taxon>Arachnida</taxon>
        <taxon>Araneae</taxon>
        <taxon>Araneomorphae</taxon>
        <taxon>Entelegynae</taxon>
        <taxon>Araneoidea</taxon>
        <taxon>Nephilidae</taxon>
        <taxon>Nephila</taxon>
    </lineage>
</organism>
<keyword evidence="2" id="KW-1185">Reference proteome</keyword>
<dbReference type="Proteomes" id="UP000887013">
    <property type="component" value="Unassembled WGS sequence"/>
</dbReference>
<protein>
    <submittedName>
        <fullName evidence="1">Uncharacterized protein</fullName>
    </submittedName>
</protein>
<name>A0A8X6PDQ1_NEPPI</name>
<reference evidence="1" key="1">
    <citation type="submission" date="2020-08" db="EMBL/GenBank/DDBJ databases">
        <title>Multicomponent nature underlies the extraordinary mechanical properties of spider dragline silk.</title>
        <authorList>
            <person name="Kono N."/>
            <person name="Nakamura H."/>
            <person name="Mori M."/>
            <person name="Yoshida Y."/>
            <person name="Ohtoshi R."/>
            <person name="Malay A.D."/>
            <person name="Moran D.A.P."/>
            <person name="Tomita M."/>
            <person name="Numata K."/>
            <person name="Arakawa K."/>
        </authorList>
    </citation>
    <scope>NUCLEOTIDE SEQUENCE</scope>
</reference>
<proteinExistence type="predicted"/>
<evidence type="ECO:0000313" key="2">
    <source>
        <dbReference type="Proteomes" id="UP000887013"/>
    </source>
</evidence>
<dbReference type="AlphaFoldDB" id="A0A8X6PDQ1"/>
<gene>
    <name evidence="1" type="ORF">NPIL_147701</name>
</gene>
<sequence>MEDKGSKSLLSHAIRKSRQLCEIVCVPSQLADLSNLSCFVTCPVLARTLMYGCSSHWIRTTEARDPITSGVAHTHYIEQGRTIYKGIRSPKAGEPRNMTVQGHFTFSSVSLSVQGTQQAFHPKENTRGR</sequence>
<accession>A0A8X6PDQ1</accession>